<feature type="domain" description="HTH araC/xylS-type" evidence="4">
    <location>
        <begin position="164"/>
        <end position="262"/>
    </location>
</feature>
<dbReference type="InterPro" id="IPR002491">
    <property type="entry name" value="ABC_transptr_periplasmic_BD"/>
</dbReference>
<dbReference type="Pfam" id="PF01497">
    <property type="entry name" value="Peripla_BP_2"/>
    <property type="match status" value="1"/>
</dbReference>
<keyword evidence="1" id="KW-0805">Transcription regulation</keyword>
<name>A0A2W6NK49_9BACL</name>
<evidence type="ECO:0000259" key="5">
    <source>
        <dbReference type="PROSITE" id="PS50983"/>
    </source>
</evidence>
<dbReference type="Proteomes" id="UP000249204">
    <property type="component" value="Unassembled WGS sequence"/>
</dbReference>
<dbReference type="Gene3D" id="1.10.10.60">
    <property type="entry name" value="Homeodomain-like"/>
    <property type="match status" value="2"/>
</dbReference>
<sequence length="530" mass="60892">MLDIHPDMLAQCIDIMDLTNVLCEHPRLQLEHTSLLLVTDGQATLSMNGWEEHMVYGHVIVVEKGSVIQLIDTYHKDFSGYFISFQMYDIQTNTPCMYRVNTQAGYAVQKIPETILSDTRIAFHKAAAADELSVTMKQFILYNLLKELKEERRPEEFTLGERLARTVVHMQQKYNQSITREELAAIAGYSPAYYSRQFMQLYGKTPMEYLIRYRIFRAQEMLLNTGDLSKNVAKKTGFDDAQYFNRQFKRFVGKAPKQFMQSIADYRICFLSSAHAEIAIGLGVIPHGVTVISSLTPKYQQDMFQQYGVSLIEMPQYVFQPDRIAQIQPDLIIGEHLTEEMKQHLRAVAPVITNLPPDLNSLIHYFGQLLNRQKQASELIQELDEQVYALKNKIDSHIKGEPTVLYLRVEESGYRYVGESSCDMAILLHKELGLHIPETFQTNKRSFNICSLLQLAEANPAYLFVEKRIMDYYSADLSLVNLQGSEQWGCLDAVTNNRVFYVDTGLWINNCSVFGKRKIMQQIEQAMLGS</sequence>
<accession>A0A2W6NK49</accession>
<dbReference type="PROSITE" id="PS50983">
    <property type="entry name" value="FE_B12_PBP"/>
    <property type="match status" value="1"/>
</dbReference>
<evidence type="ECO:0000256" key="2">
    <source>
        <dbReference type="ARBA" id="ARBA00023125"/>
    </source>
</evidence>
<proteinExistence type="predicted"/>
<protein>
    <recommendedName>
        <fullName evidence="8">AraC family transcriptional regulator</fullName>
    </recommendedName>
</protein>
<dbReference type="PROSITE" id="PS01124">
    <property type="entry name" value="HTH_ARAC_FAMILY_2"/>
    <property type="match status" value="1"/>
</dbReference>
<dbReference type="SMART" id="SM00342">
    <property type="entry name" value="HTH_ARAC"/>
    <property type="match status" value="1"/>
</dbReference>
<evidence type="ECO:0000313" key="6">
    <source>
        <dbReference type="EMBL" id="PZT56105.1"/>
    </source>
</evidence>
<keyword evidence="2" id="KW-0238">DNA-binding</keyword>
<dbReference type="AlphaFoldDB" id="A0A2W6NK49"/>
<dbReference type="GO" id="GO:0043565">
    <property type="term" value="F:sequence-specific DNA binding"/>
    <property type="evidence" value="ECO:0007669"/>
    <property type="project" value="InterPro"/>
</dbReference>
<gene>
    <name evidence="6" type="ORF">DN757_08245</name>
</gene>
<dbReference type="InterPro" id="IPR018060">
    <property type="entry name" value="HTH_AraC"/>
</dbReference>
<dbReference type="RefSeq" id="WP_111269793.1">
    <property type="nucleotide sequence ID" value="NZ_QKWW01000023.1"/>
</dbReference>
<reference evidence="6 7" key="1">
    <citation type="submission" date="2018-06" db="EMBL/GenBank/DDBJ databases">
        <title>Isolation of heavy metals resistant Paenibacillus silvae NC2 from Gold-Copper mine in ZiJin, China.</title>
        <authorList>
            <person name="Xu J."/>
            <person name="Mazhar H.S."/>
            <person name="Rensing C."/>
        </authorList>
    </citation>
    <scope>NUCLEOTIDE SEQUENCE [LARGE SCALE GENOMIC DNA]</scope>
    <source>
        <strain evidence="6 7">NC2</strain>
    </source>
</reference>
<evidence type="ECO:0008006" key="8">
    <source>
        <dbReference type="Google" id="ProtNLM"/>
    </source>
</evidence>
<evidence type="ECO:0000256" key="1">
    <source>
        <dbReference type="ARBA" id="ARBA00023015"/>
    </source>
</evidence>
<dbReference type="InterPro" id="IPR009057">
    <property type="entry name" value="Homeodomain-like_sf"/>
</dbReference>
<feature type="domain" description="Fe/B12 periplasmic-binding" evidence="5">
    <location>
        <begin position="267"/>
        <end position="530"/>
    </location>
</feature>
<comment type="caution">
    <text evidence="6">The sequence shown here is derived from an EMBL/GenBank/DDBJ whole genome shotgun (WGS) entry which is preliminary data.</text>
</comment>
<evidence type="ECO:0000256" key="3">
    <source>
        <dbReference type="ARBA" id="ARBA00023163"/>
    </source>
</evidence>
<dbReference type="SUPFAM" id="SSF53807">
    <property type="entry name" value="Helical backbone' metal receptor"/>
    <property type="match status" value="1"/>
</dbReference>
<dbReference type="GO" id="GO:0003700">
    <property type="term" value="F:DNA-binding transcription factor activity"/>
    <property type="evidence" value="ECO:0007669"/>
    <property type="project" value="InterPro"/>
</dbReference>
<dbReference type="SUPFAM" id="SSF46689">
    <property type="entry name" value="Homeodomain-like"/>
    <property type="match status" value="2"/>
</dbReference>
<dbReference type="Gene3D" id="3.40.50.1980">
    <property type="entry name" value="Nitrogenase molybdenum iron protein domain"/>
    <property type="match status" value="2"/>
</dbReference>
<evidence type="ECO:0000259" key="4">
    <source>
        <dbReference type="PROSITE" id="PS01124"/>
    </source>
</evidence>
<dbReference type="EMBL" id="QKWW01000023">
    <property type="protein sequence ID" value="PZT56105.1"/>
    <property type="molecule type" value="Genomic_DNA"/>
</dbReference>
<dbReference type="Pfam" id="PF12833">
    <property type="entry name" value="HTH_18"/>
    <property type="match status" value="1"/>
</dbReference>
<dbReference type="PANTHER" id="PTHR43280">
    <property type="entry name" value="ARAC-FAMILY TRANSCRIPTIONAL REGULATOR"/>
    <property type="match status" value="1"/>
</dbReference>
<organism evidence="6 7">
    <name type="scientific">Paenibacillus silvae</name>
    <dbReference type="NCBI Taxonomy" id="1325358"/>
    <lineage>
        <taxon>Bacteria</taxon>
        <taxon>Bacillati</taxon>
        <taxon>Bacillota</taxon>
        <taxon>Bacilli</taxon>
        <taxon>Bacillales</taxon>
        <taxon>Paenibacillaceae</taxon>
        <taxon>Paenibacillus</taxon>
    </lineage>
</organism>
<keyword evidence="3" id="KW-0804">Transcription</keyword>
<dbReference type="PANTHER" id="PTHR43280:SF28">
    <property type="entry name" value="HTH-TYPE TRANSCRIPTIONAL ACTIVATOR RHAS"/>
    <property type="match status" value="1"/>
</dbReference>
<evidence type="ECO:0000313" key="7">
    <source>
        <dbReference type="Proteomes" id="UP000249204"/>
    </source>
</evidence>